<feature type="domain" description="DUF402" evidence="1">
    <location>
        <begin position="67"/>
        <end position="180"/>
    </location>
</feature>
<dbReference type="KEGG" id="nps:KRR39_11570"/>
<dbReference type="InterPro" id="IPR007295">
    <property type="entry name" value="DUF402"/>
</dbReference>
<dbReference type="InterPro" id="IPR050212">
    <property type="entry name" value="Ntdp-like"/>
</dbReference>
<keyword evidence="3" id="KW-1185">Reference proteome</keyword>
<dbReference type="PANTHER" id="PTHR39159">
    <property type="match status" value="1"/>
</dbReference>
<dbReference type="Proteomes" id="UP000683575">
    <property type="component" value="Chromosome"/>
</dbReference>
<evidence type="ECO:0000313" key="3">
    <source>
        <dbReference type="Proteomes" id="UP000683575"/>
    </source>
</evidence>
<accession>A0A975Y288</accession>
<protein>
    <submittedName>
        <fullName evidence="2">DUF402 domain-containing protein</fullName>
    </submittedName>
</protein>
<dbReference type="EMBL" id="CP077062">
    <property type="protein sequence ID" value="QWZ10297.1"/>
    <property type="molecule type" value="Genomic_DNA"/>
</dbReference>
<dbReference type="PANTHER" id="PTHR39159:SF1">
    <property type="entry name" value="UPF0374 PROTEIN YGAC"/>
    <property type="match status" value="1"/>
</dbReference>
<dbReference type="Pfam" id="PF04167">
    <property type="entry name" value="DUF402"/>
    <property type="match status" value="1"/>
</dbReference>
<evidence type="ECO:0000313" key="2">
    <source>
        <dbReference type="EMBL" id="QWZ10297.1"/>
    </source>
</evidence>
<sequence>MSWQRGEHILWHYRRPTWRPGDAEFVDPMTVVRDDERGLVAWLAPGTERLKAVLRNGKPLRAAEPGDRFVGPRATARGQWHGPGILRIAPPAVPWSVWLFWDEPWEFDGWYVNLEAVSHREGRHLFTSDRVLDVWLPREGAAALKDEDELQAAVEEGAFTADEAEAFRGHAEAAVAVFEACGFPFDEPWTDWRPDPAWQRPALPAQATWDFDELAGRTGA</sequence>
<reference evidence="2" key="1">
    <citation type="submission" date="2021-06" db="EMBL/GenBank/DDBJ databases">
        <title>Complete genome sequence of Nocardioides sp. G188.</title>
        <authorList>
            <person name="Im W.-T."/>
        </authorList>
    </citation>
    <scope>NUCLEOTIDE SEQUENCE</scope>
    <source>
        <strain evidence="2">G188</strain>
    </source>
</reference>
<proteinExistence type="predicted"/>
<name>A0A975Y288_9ACTN</name>
<evidence type="ECO:0000259" key="1">
    <source>
        <dbReference type="Pfam" id="PF04167"/>
    </source>
</evidence>
<dbReference type="RefSeq" id="WP_216942143.1">
    <property type="nucleotide sequence ID" value="NZ_CP077062.1"/>
</dbReference>
<dbReference type="AlphaFoldDB" id="A0A975Y288"/>
<gene>
    <name evidence="2" type="ORF">KRR39_11570</name>
</gene>
<organism evidence="2 3">
    <name type="scientific">Nocardioides panacis</name>
    <dbReference type="NCBI Taxonomy" id="2849501"/>
    <lineage>
        <taxon>Bacteria</taxon>
        <taxon>Bacillati</taxon>
        <taxon>Actinomycetota</taxon>
        <taxon>Actinomycetes</taxon>
        <taxon>Propionibacteriales</taxon>
        <taxon>Nocardioidaceae</taxon>
        <taxon>Nocardioides</taxon>
    </lineage>
</organism>